<dbReference type="RefSeq" id="WP_111197636.1">
    <property type="nucleotide sequence ID" value="NZ_QKVK01000003.1"/>
</dbReference>
<organism evidence="1 2">
    <name type="scientific">Aestuariivirga litoralis</name>
    <dbReference type="NCBI Taxonomy" id="2650924"/>
    <lineage>
        <taxon>Bacteria</taxon>
        <taxon>Pseudomonadati</taxon>
        <taxon>Pseudomonadota</taxon>
        <taxon>Alphaproteobacteria</taxon>
        <taxon>Hyphomicrobiales</taxon>
        <taxon>Aestuariivirgaceae</taxon>
        <taxon>Aestuariivirga</taxon>
    </lineage>
</organism>
<gene>
    <name evidence="1" type="ORF">DK847_08180</name>
</gene>
<sequence length="213" mass="22893">MDPIAVNVLMDPDAEITARARAVNARLRADFPQGFALDDDHAPHVTLVQCFIDRARLADAAQAVSAALRDAGPVNWQSKATGLYALSDGKLGLAGIVITPTDDFRRVQQRVIDAISPFTTQAGTASAFAPRPDGAAVGQATVDYVKGFIGARTGQNYNTHLTVGIGTNSFVEQLKAEPFEAFPMHAVSVSLYHLGDYGVAQKKLHHLHDCRDR</sequence>
<dbReference type="Proteomes" id="UP000248795">
    <property type="component" value="Unassembled WGS sequence"/>
</dbReference>
<proteinExistence type="predicted"/>
<accession>A0A2W2APG2</accession>
<evidence type="ECO:0008006" key="3">
    <source>
        <dbReference type="Google" id="ProtNLM"/>
    </source>
</evidence>
<evidence type="ECO:0000313" key="2">
    <source>
        <dbReference type="Proteomes" id="UP000248795"/>
    </source>
</evidence>
<reference evidence="2" key="1">
    <citation type="submission" date="2018-06" db="EMBL/GenBank/DDBJ databases">
        <title>Aestuariibacter litoralis strain KCTC 52945T.</title>
        <authorList>
            <person name="Li X."/>
            <person name="Salam N."/>
            <person name="Li J.-L."/>
            <person name="Chen Y.-M."/>
            <person name="Yang Z.-W."/>
            <person name="Zhang L.-Y."/>
            <person name="Han M.-X."/>
            <person name="Xiao M."/>
            <person name="Li W.-J."/>
        </authorList>
    </citation>
    <scope>NUCLEOTIDE SEQUENCE [LARGE SCALE GENOMIC DNA]</scope>
    <source>
        <strain evidence="2">KCTC 52945</strain>
    </source>
</reference>
<comment type="caution">
    <text evidence="1">The sequence shown here is derived from an EMBL/GenBank/DDBJ whole genome shotgun (WGS) entry which is preliminary data.</text>
</comment>
<dbReference type="Pfam" id="PF13563">
    <property type="entry name" value="2_5_RNA_ligase2"/>
    <property type="match status" value="1"/>
</dbReference>
<keyword evidence="2" id="KW-1185">Reference proteome</keyword>
<evidence type="ECO:0000313" key="1">
    <source>
        <dbReference type="EMBL" id="PZF77291.1"/>
    </source>
</evidence>
<dbReference type="EMBL" id="QKVK01000003">
    <property type="protein sequence ID" value="PZF77291.1"/>
    <property type="molecule type" value="Genomic_DNA"/>
</dbReference>
<dbReference type="Gene3D" id="3.90.1140.10">
    <property type="entry name" value="Cyclic phosphodiesterase"/>
    <property type="match status" value="1"/>
</dbReference>
<protein>
    <recommendedName>
        <fullName evidence="3">2'-5' RNA ligase family protein</fullName>
    </recommendedName>
</protein>
<name>A0A2W2APG2_9HYPH</name>
<dbReference type="AlphaFoldDB" id="A0A2W2APG2"/>